<dbReference type="AlphaFoldDB" id="A0A7J0EUG2"/>
<evidence type="ECO:0000256" key="1">
    <source>
        <dbReference type="SAM" id="MobiDB-lite"/>
    </source>
</evidence>
<evidence type="ECO:0000313" key="3">
    <source>
        <dbReference type="Proteomes" id="UP000585474"/>
    </source>
</evidence>
<organism evidence="2 3">
    <name type="scientific">Actinidia rufa</name>
    <dbReference type="NCBI Taxonomy" id="165716"/>
    <lineage>
        <taxon>Eukaryota</taxon>
        <taxon>Viridiplantae</taxon>
        <taxon>Streptophyta</taxon>
        <taxon>Embryophyta</taxon>
        <taxon>Tracheophyta</taxon>
        <taxon>Spermatophyta</taxon>
        <taxon>Magnoliopsida</taxon>
        <taxon>eudicotyledons</taxon>
        <taxon>Gunneridae</taxon>
        <taxon>Pentapetalae</taxon>
        <taxon>asterids</taxon>
        <taxon>Ericales</taxon>
        <taxon>Actinidiaceae</taxon>
        <taxon>Actinidia</taxon>
    </lineage>
</organism>
<gene>
    <name evidence="2" type="ORF">Acr_07g0000530</name>
</gene>
<dbReference type="Proteomes" id="UP000585474">
    <property type="component" value="Unassembled WGS sequence"/>
</dbReference>
<evidence type="ECO:0000313" key="2">
    <source>
        <dbReference type="EMBL" id="GFY89856.1"/>
    </source>
</evidence>
<comment type="caution">
    <text evidence="2">The sequence shown here is derived from an EMBL/GenBank/DDBJ whole genome shotgun (WGS) entry which is preliminary data.</text>
</comment>
<name>A0A7J0EUG2_9ERIC</name>
<feature type="region of interest" description="Disordered" evidence="1">
    <location>
        <begin position="1"/>
        <end position="26"/>
    </location>
</feature>
<protein>
    <submittedName>
        <fullName evidence="2">Uncharacterized protein</fullName>
    </submittedName>
</protein>
<proteinExistence type="predicted"/>
<reference evidence="2 3" key="1">
    <citation type="submission" date="2019-07" db="EMBL/GenBank/DDBJ databases">
        <title>De Novo Assembly of kiwifruit Actinidia rufa.</title>
        <authorList>
            <person name="Sugita-Konishi S."/>
            <person name="Sato K."/>
            <person name="Mori E."/>
            <person name="Abe Y."/>
            <person name="Kisaki G."/>
            <person name="Hamano K."/>
            <person name="Suezawa K."/>
            <person name="Otani M."/>
            <person name="Fukuda T."/>
            <person name="Manabe T."/>
            <person name="Gomi K."/>
            <person name="Tabuchi M."/>
            <person name="Akimitsu K."/>
            <person name="Kataoka I."/>
        </authorList>
    </citation>
    <scope>NUCLEOTIDE SEQUENCE [LARGE SCALE GENOMIC DNA]</scope>
    <source>
        <strain evidence="3">cv. Fuchu</strain>
    </source>
</reference>
<accession>A0A7J0EUG2</accession>
<dbReference type="EMBL" id="BJWL01000007">
    <property type="protein sequence ID" value="GFY89856.1"/>
    <property type="molecule type" value="Genomic_DNA"/>
</dbReference>
<keyword evidence="3" id="KW-1185">Reference proteome</keyword>
<sequence length="70" mass="7102">MPLPSAPAVDPPLPGTPAPSISSTNGHSAAAISRDVLKGCVGALYWQSCSRDVAAFAGWSGSGHFWCSCV</sequence>
<feature type="compositionally biased region" description="Pro residues" evidence="1">
    <location>
        <begin position="1"/>
        <end position="17"/>
    </location>
</feature>